<evidence type="ECO:0000313" key="3">
    <source>
        <dbReference type="EMBL" id="UUC44095.1"/>
    </source>
</evidence>
<evidence type="ECO:0000313" key="4">
    <source>
        <dbReference type="EMBL" id="UUC44325.1"/>
    </source>
</evidence>
<sequence>MYNKSKVVFKDYNPKQNFLLPPSLEELIELNHPVRTVSDVIDGLDLECLIKNYKPGGTSSYHPRMLLKVLVYGYLCNIFSSRRLEEALKQNIHFMWLSGMSRPDHNTINRFRSERLKDEVRSIFTQVVLLLESQGHVSLKTVFTDGTKIEANANRYTFVWGRSIERNKRRIEEQLQDLWEYTQQVAATESKDKTEVEFKAIDKEAVEKTIKKIDTALKGKKICPKVRQKLNYARKNWPANLEKYAKQEDIMGKRNSFCKTDTDATFMRMKEDHMKNGQLKPGYNLQISTHNQFIVNYSLHPNPNDTRTLPEHIKIFKEHYNRLPEELVADAGYGSQENYTLLDNEGVEAYVKYNHFDKDTRTGIPSISLSNPEVAQLRTKAYNLLVTDRGKELRKQRCHDVETVFAQIKNNKGFRRYNLRSKAKAEVETALLAMAHNLKKCPVRTS</sequence>
<dbReference type="Proteomes" id="UP001059844">
    <property type="component" value="Chromosome"/>
</dbReference>
<dbReference type="EMBL" id="CP101751">
    <property type="protein sequence ID" value="UUC44095.1"/>
    <property type="molecule type" value="Genomic_DNA"/>
</dbReference>
<proteinExistence type="predicted"/>
<dbReference type="EMBL" id="CP101751">
    <property type="protein sequence ID" value="UUC45702.1"/>
    <property type="molecule type" value="Genomic_DNA"/>
</dbReference>
<dbReference type="InterPro" id="IPR002559">
    <property type="entry name" value="Transposase_11"/>
</dbReference>
<gene>
    <name evidence="7" type="ORF">NOX80_00120</name>
    <name evidence="8" type="ORF">NOX80_00480</name>
    <name evidence="3" type="ORF">NOX80_10670</name>
    <name evidence="4" type="ORF">NOX80_11850</name>
    <name evidence="5" type="ORF">NOX80_16800</name>
    <name evidence="6" type="ORF">NOX80_17670</name>
</gene>
<dbReference type="PANTHER" id="PTHR33408:SF2">
    <property type="entry name" value="TRANSPOSASE DDE DOMAIN-CONTAINING PROTEIN"/>
    <property type="match status" value="1"/>
</dbReference>
<dbReference type="EMBL" id="CP101751">
    <property type="protein sequence ID" value="UUC45638.1"/>
    <property type="molecule type" value="Genomic_DNA"/>
</dbReference>
<reference evidence="4" key="1">
    <citation type="submission" date="2022-07" db="EMBL/GenBank/DDBJ databases">
        <title>Isolation, identification, and degradation of a PFOSA degrading strain from sewage treatment plant.</title>
        <authorList>
            <person name="Zhang L."/>
            <person name="Huo Y."/>
        </authorList>
    </citation>
    <scope>NUCLEOTIDE SEQUENCE</scope>
    <source>
        <strain evidence="4">C1</strain>
    </source>
</reference>
<feature type="domain" description="Transposase InsH N-terminal" evidence="2">
    <location>
        <begin position="23"/>
        <end position="113"/>
    </location>
</feature>
<dbReference type="EMBL" id="CP101751">
    <property type="protein sequence ID" value="UUC45272.1"/>
    <property type="molecule type" value="Genomic_DNA"/>
</dbReference>
<dbReference type="EMBL" id="CP101751">
    <property type="protein sequence ID" value="UUC45438.1"/>
    <property type="molecule type" value="Genomic_DNA"/>
</dbReference>
<evidence type="ECO:0000313" key="9">
    <source>
        <dbReference type="Proteomes" id="UP001059844"/>
    </source>
</evidence>
<evidence type="ECO:0000313" key="7">
    <source>
        <dbReference type="EMBL" id="UUC45638.1"/>
    </source>
</evidence>
<dbReference type="InterPro" id="IPR047629">
    <property type="entry name" value="IS1182_transpos"/>
</dbReference>
<dbReference type="NCBIfam" id="NF033551">
    <property type="entry name" value="transpos_IS1182"/>
    <property type="match status" value="1"/>
</dbReference>
<evidence type="ECO:0000259" key="2">
    <source>
        <dbReference type="Pfam" id="PF05598"/>
    </source>
</evidence>
<protein>
    <submittedName>
        <fullName evidence="4">IS1182 family transposase</fullName>
    </submittedName>
</protein>
<keyword evidence="9" id="KW-1185">Reference proteome</keyword>
<evidence type="ECO:0000313" key="6">
    <source>
        <dbReference type="EMBL" id="UUC45438.1"/>
    </source>
</evidence>
<dbReference type="Pfam" id="PF01609">
    <property type="entry name" value="DDE_Tnp_1"/>
    <property type="match status" value="1"/>
</dbReference>
<feature type="domain" description="Transposase IS4-like" evidence="1">
    <location>
        <begin position="260"/>
        <end position="438"/>
    </location>
</feature>
<dbReference type="EMBL" id="CP101751">
    <property type="protein sequence ID" value="UUC44325.1"/>
    <property type="molecule type" value="Genomic_DNA"/>
</dbReference>
<dbReference type="RefSeq" id="WP_256549765.1">
    <property type="nucleotide sequence ID" value="NZ_CP101751.1"/>
</dbReference>
<evidence type="ECO:0000313" key="8">
    <source>
        <dbReference type="EMBL" id="UUC45702.1"/>
    </source>
</evidence>
<dbReference type="PANTHER" id="PTHR33408">
    <property type="entry name" value="TRANSPOSASE"/>
    <property type="match status" value="1"/>
</dbReference>
<dbReference type="InterPro" id="IPR008490">
    <property type="entry name" value="Transposase_InsH_N"/>
</dbReference>
<accession>A0ABY5INA3</accession>
<dbReference type="Pfam" id="PF05598">
    <property type="entry name" value="DUF772"/>
    <property type="match status" value="1"/>
</dbReference>
<evidence type="ECO:0000259" key="1">
    <source>
        <dbReference type="Pfam" id="PF01609"/>
    </source>
</evidence>
<evidence type="ECO:0000313" key="5">
    <source>
        <dbReference type="EMBL" id="UUC45272.1"/>
    </source>
</evidence>
<organism evidence="4 9">
    <name type="scientific">Flavobacterium cerinum</name>
    <dbReference type="NCBI Taxonomy" id="2502784"/>
    <lineage>
        <taxon>Bacteria</taxon>
        <taxon>Pseudomonadati</taxon>
        <taxon>Bacteroidota</taxon>
        <taxon>Flavobacteriia</taxon>
        <taxon>Flavobacteriales</taxon>
        <taxon>Flavobacteriaceae</taxon>
        <taxon>Flavobacterium</taxon>
    </lineage>
</organism>
<name>A0ABY5INA3_9FLAO</name>